<dbReference type="SUPFAM" id="SSF55920">
    <property type="entry name" value="Creatinase/aminopeptidase"/>
    <property type="match status" value="1"/>
</dbReference>
<reference evidence="2 3" key="1">
    <citation type="submission" date="2017-10" db="EMBL/GenBank/DDBJ databases">
        <title>The draft genome sequence of Lewinella nigricans NBRC 102662.</title>
        <authorList>
            <person name="Wang K."/>
        </authorList>
    </citation>
    <scope>NUCLEOTIDE SEQUENCE [LARGE SCALE GENOMIC DNA]</scope>
    <source>
        <strain evidence="2 3">NBRC 102662</strain>
    </source>
</reference>
<comment type="caution">
    <text evidence="2">The sequence shown here is derived from an EMBL/GenBank/DDBJ whole genome shotgun (WGS) entry which is preliminary data.</text>
</comment>
<name>A0A2D0N9Z8_FLAN2</name>
<dbReference type="InterPro" id="IPR050659">
    <property type="entry name" value="Peptidase_M24B"/>
</dbReference>
<dbReference type="PANTHER" id="PTHR46112:SF8">
    <property type="entry name" value="CYTOPLASMIC PEPTIDASE PEPQ-RELATED"/>
    <property type="match status" value="1"/>
</dbReference>
<dbReference type="Pfam" id="PF00557">
    <property type="entry name" value="Peptidase_M24"/>
    <property type="match status" value="1"/>
</dbReference>
<gene>
    <name evidence="2" type="ORF">CRP01_16955</name>
</gene>
<dbReference type="InterPro" id="IPR000994">
    <property type="entry name" value="Pept_M24"/>
</dbReference>
<proteinExistence type="predicted"/>
<dbReference type="PANTHER" id="PTHR46112">
    <property type="entry name" value="AMINOPEPTIDASE"/>
    <property type="match status" value="1"/>
</dbReference>
<sequence>MRLTFTLLLLIFLSISLTGQEAHRRWRKMNQIRNDKFDLILPEVMRENNIDMWIIMNREGRFDPLYPDMGEGYVGSTGYYVFTDRGGDRIERAALGISGYLLKEGGAYDYFGSELELKDYVAERDPQRIGLNYSRSIGGADGLSYSGYLELTEILGETYAARFVSAEKLVSDFRSRRVASEIAVYGEACDLAYQIAEKALSNEVITPGITTLEDVAWWMKEQLFKHNLGSSFGMPSVYVTGVRGILATSTDRIIQRGDVLMIDWGVGLMNMYTDMKRMAYVLQEGETEVPAGIQHAFDEAVKVRDIIKKTIKPGVTARQAEDAVYEALTAAGFNKMKGFNQFTEGDVTDVIIGCHSVGNWGHGVGPSIAFFNPVRLGFEIKPSNLLSIEFFAYTKVPEWGGKKLRVPLEDDAIVTSRGIEWLYPVNPRVLVIK</sequence>
<dbReference type="CDD" id="cd01066">
    <property type="entry name" value="APP_MetAP"/>
    <property type="match status" value="1"/>
</dbReference>
<dbReference type="Gene3D" id="3.90.230.10">
    <property type="entry name" value="Creatinase/methionine aminopeptidase superfamily"/>
    <property type="match status" value="1"/>
</dbReference>
<dbReference type="EMBL" id="PDUD01000022">
    <property type="protein sequence ID" value="PHN05208.1"/>
    <property type="molecule type" value="Genomic_DNA"/>
</dbReference>
<dbReference type="Proteomes" id="UP000223913">
    <property type="component" value="Unassembled WGS sequence"/>
</dbReference>
<dbReference type="InterPro" id="IPR036005">
    <property type="entry name" value="Creatinase/aminopeptidase-like"/>
</dbReference>
<dbReference type="AlphaFoldDB" id="A0A2D0N9Z8"/>
<evidence type="ECO:0000259" key="1">
    <source>
        <dbReference type="Pfam" id="PF00557"/>
    </source>
</evidence>
<evidence type="ECO:0000313" key="2">
    <source>
        <dbReference type="EMBL" id="PHN05208.1"/>
    </source>
</evidence>
<keyword evidence="3" id="KW-1185">Reference proteome</keyword>
<protein>
    <submittedName>
        <fullName evidence="2">Peptidase M24</fullName>
    </submittedName>
</protein>
<dbReference type="OrthoDB" id="9765815at2"/>
<organism evidence="2 3">
    <name type="scientific">Flavilitoribacter nigricans (strain ATCC 23147 / DSM 23189 / NBRC 102662 / NCIMB 1420 / SS-2)</name>
    <name type="common">Lewinella nigricans</name>
    <dbReference type="NCBI Taxonomy" id="1122177"/>
    <lineage>
        <taxon>Bacteria</taxon>
        <taxon>Pseudomonadati</taxon>
        <taxon>Bacteroidota</taxon>
        <taxon>Saprospiria</taxon>
        <taxon>Saprospirales</taxon>
        <taxon>Lewinellaceae</taxon>
        <taxon>Flavilitoribacter</taxon>
    </lineage>
</organism>
<feature type="domain" description="Peptidase M24" evidence="1">
    <location>
        <begin position="187"/>
        <end position="415"/>
    </location>
</feature>
<evidence type="ECO:0000313" key="3">
    <source>
        <dbReference type="Proteomes" id="UP000223913"/>
    </source>
</evidence>
<dbReference type="RefSeq" id="WP_099151262.1">
    <property type="nucleotide sequence ID" value="NZ_PDUD01000022.1"/>
</dbReference>
<accession>A0A2D0N9Z8</accession>